<dbReference type="GO" id="GO:0004175">
    <property type="term" value="F:endopeptidase activity"/>
    <property type="evidence" value="ECO:0007669"/>
    <property type="project" value="UniProtKB-ARBA"/>
</dbReference>
<dbReference type="AlphaFoldDB" id="A0A1Y5IAM8"/>
<dbReference type="Proteomes" id="UP000195557">
    <property type="component" value="Unassembled WGS sequence"/>
</dbReference>
<evidence type="ECO:0000313" key="2">
    <source>
        <dbReference type="EMBL" id="OUS44212.1"/>
    </source>
</evidence>
<proteinExistence type="predicted"/>
<keyword evidence="2" id="KW-0645">Protease</keyword>
<protein>
    <submittedName>
        <fullName evidence="2">CAAX amino terminal protease family-like pro</fullName>
    </submittedName>
</protein>
<dbReference type="Pfam" id="PF02517">
    <property type="entry name" value="Rce1-like"/>
    <property type="match status" value="1"/>
</dbReference>
<dbReference type="GO" id="GO:0080120">
    <property type="term" value="P:CAAX-box protein maturation"/>
    <property type="evidence" value="ECO:0007669"/>
    <property type="project" value="UniProtKB-ARBA"/>
</dbReference>
<organism evidence="2">
    <name type="scientific">Ostreococcus tauri</name>
    <name type="common">Marine green alga</name>
    <dbReference type="NCBI Taxonomy" id="70448"/>
    <lineage>
        <taxon>Eukaryota</taxon>
        <taxon>Viridiplantae</taxon>
        <taxon>Chlorophyta</taxon>
        <taxon>Mamiellophyceae</taxon>
        <taxon>Mamiellales</taxon>
        <taxon>Bathycoccaceae</taxon>
        <taxon>Ostreococcus</taxon>
    </lineage>
</organism>
<dbReference type="PANTHER" id="PTHR43592:SF4">
    <property type="entry name" value="CAAX AMINO TERMINAL PROTEASE FAMILY PROTEIN"/>
    <property type="match status" value="1"/>
</dbReference>
<dbReference type="EMBL" id="KZ155825">
    <property type="protein sequence ID" value="OUS44212.1"/>
    <property type="molecule type" value="Genomic_DNA"/>
</dbReference>
<feature type="domain" description="CAAX prenyl protease 2/Lysostaphin resistance protein A-like" evidence="1">
    <location>
        <begin position="171"/>
        <end position="258"/>
    </location>
</feature>
<gene>
    <name evidence="2" type="ORF">BE221DRAFT_78571</name>
</gene>
<evidence type="ECO:0000259" key="1">
    <source>
        <dbReference type="Pfam" id="PF02517"/>
    </source>
</evidence>
<dbReference type="PANTHER" id="PTHR43592">
    <property type="entry name" value="CAAX AMINO TERMINAL PROTEASE"/>
    <property type="match status" value="1"/>
</dbReference>
<reference evidence="2" key="1">
    <citation type="submission" date="2017-04" db="EMBL/GenBank/DDBJ databases">
        <title>Population genomics of picophytoplankton unveils novel chromosome hypervariability.</title>
        <authorList>
            <consortium name="DOE Joint Genome Institute"/>
            <person name="Blanc-Mathieu R."/>
            <person name="Krasovec M."/>
            <person name="Hebrard M."/>
            <person name="Yau S."/>
            <person name="Desgranges E."/>
            <person name="Martin J."/>
            <person name="Schackwitz W."/>
            <person name="Kuo A."/>
            <person name="Salin G."/>
            <person name="Donnadieu C."/>
            <person name="Desdevises Y."/>
            <person name="Sanchez-Ferandin S."/>
            <person name="Moreau H."/>
            <person name="Rivals E."/>
            <person name="Grigoriev I.V."/>
            <person name="Grimsley N."/>
            <person name="Eyre-Walker A."/>
            <person name="Piganeau G."/>
        </authorList>
    </citation>
    <scope>NUCLEOTIDE SEQUENCE [LARGE SCALE GENOMIC DNA]</scope>
    <source>
        <strain evidence="2">RCC 1115</strain>
    </source>
</reference>
<keyword evidence="2" id="KW-0378">Hydrolase</keyword>
<sequence>MRVTHSRAQIRPRQLNFHYQSSHARARRSSTRFTRSSGERVDANVLNASAKFAYAWVTLGYVAPSALASGRLGETSDVEYLAIVALTCETIKAYATYRVVNDSNDDVLRDAVEGWASGRAVLDGVAFGAVACVCARVVDGASAMLFGASDGIDKIDTAALATSADGGALATLAAAIAACVVAPALEEFFFRGFLYDDLITRSGSNALAVTISSMVFAVAHFSPRDVPSLATCGVVFAFAKSTPSGLPAAVVAHAVFNASVLVERALAS</sequence>
<dbReference type="InterPro" id="IPR003675">
    <property type="entry name" value="Rce1/LyrA-like_dom"/>
</dbReference>
<dbReference type="GO" id="GO:0006508">
    <property type="term" value="P:proteolysis"/>
    <property type="evidence" value="ECO:0007669"/>
    <property type="project" value="UniProtKB-KW"/>
</dbReference>
<name>A0A1Y5IAM8_OSTTA</name>
<accession>A0A1Y5IAM8</accession>